<evidence type="ECO:0000256" key="2">
    <source>
        <dbReference type="SAM" id="Phobius"/>
    </source>
</evidence>
<dbReference type="AlphaFoldDB" id="A0AA96VF80"/>
<accession>A0AA96VF80</accession>
<evidence type="ECO:0000256" key="1">
    <source>
        <dbReference type="SAM" id="MobiDB-lite"/>
    </source>
</evidence>
<dbReference type="RefSeq" id="WP_338097244.1">
    <property type="nucleotide sequence ID" value="NZ_CP131061.1"/>
</dbReference>
<feature type="region of interest" description="Disordered" evidence="1">
    <location>
        <begin position="201"/>
        <end position="270"/>
    </location>
</feature>
<feature type="compositionally biased region" description="Low complexity" evidence="1">
    <location>
        <begin position="213"/>
        <end position="227"/>
    </location>
</feature>
<protein>
    <submittedName>
        <fullName evidence="3">Uncharacterized protein</fullName>
    </submittedName>
</protein>
<dbReference type="EMBL" id="CP131061">
    <property type="protein sequence ID" value="WNY27271.1"/>
    <property type="molecule type" value="Genomic_DNA"/>
</dbReference>
<name>A0AA96VF80_9EURY</name>
<evidence type="ECO:0000313" key="4">
    <source>
        <dbReference type="Proteomes" id="UP001304970"/>
    </source>
</evidence>
<keyword evidence="2" id="KW-0812">Transmembrane</keyword>
<feature type="transmembrane region" description="Helical" evidence="2">
    <location>
        <begin position="164"/>
        <end position="187"/>
    </location>
</feature>
<keyword evidence="2" id="KW-1133">Transmembrane helix</keyword>
<keyword evidence="2" id="KW-0472">Membrane</keyword>
<feature type="transmembrane region" description="Helical" evidence="2">
    <location>
        <begin position="71"/>
        <end position="89"/>
    </location>
</feature>
<reference evidence="3 4" key="1">
    <citation type="submission" date="2023-07" db="EMBL/GenBank/DDBJ databases">
        <title>Closed genome sequence of Methanosarcinaceae archaeon Am2.</title>
        <authorList>
            <person name="Poehlein A."/>
            <person name="Protasov E."/>
            <person name="Platt K."/>
            <person name="Reeh H."/>
            <person name="Daniel R."/>
            <person name="Brune A."/>
        </authorList>
    </citation>
    <scope>NUCLEOTIDE SEQUENCE [LARGE SCALE GENOMIC DNA]</scope>
    <source>
        <strain evidence="3 4">Am2</strain>
    </source>
</reference>
<keyword evidence="4" id="KW-1185">Reference proteome</keyword>
<organism evidence="3 4">
    <name type="scientific">Methanolapillus ohkumae</name>
    <dbReference type="NCBI Taxonomy" id="3028298"/>
    <lineage>
        <taxon>Archaea</taxon>
        <taxon>Methanobacteriati</taxon>
        <taxon>Methanobacteriota</taxon>
        <taxon>Stenosarchaea group</taxon>
        <taxon>Methanomicrobia</taxon>
        <taxon>Methanosarcinales</taxon>
        <taxon>Methanosarcinaceae</taxon>
        <taxon>Methanolapillus</taxon>
    </lineage>
</organism>
<feature type="transmembrane region" description="Helical" evidence="2">
    <location>
        <begin position="20"/>
        <end position="40"/>
    </location>
</feature>
<proteinExistence type="predicted"/>
<sequence>MDIKKFVLENESGVRQNKRLYKVLDFVSITLFLLLLMLLLNLGDLFKLIPALEPYVGLSPDLPLLHIRYDTFILLAISLLITFIGLTVYRRYRSRIYKWFGAKPPKDENSFDIMERLHPELKDRLRTAYDNLDDNTVIAADLKQQVSKDIEGISKMELRDKKKVRSGAIAIAVVGILLLGIFFTGFASPIEPASEITKRIPRISMDRPDVDPDNNTTVNDSSSSVPVGTPPISEDPGIDIDVTLPPGSGFGPGEQLNESENKSFEPSKYYPPESLSSTHFYDTLPEGYADLIKDYFEKLAETS</sequence>
<evidence type="ECO:0000313" key="3">
    <source>
        <dbReference type="EMBL" id="WNY27271.1"/>
    </source>
</evidence>
<dbReference type="Pfam" id="PF24334">
    <property type="entry name" value="DUF7502"/>
    <property type="match status" value="1"/>
</dbReference>
<dbReference type="GeneID" id="89228481"/>
<dbReference type="InterPro" id="IPR055925">
    <property type="entry name" value="DUF7502"/>
</dbReference>
<gene>
    <name evidence="3" type="ORF">MsAm2_10630</name>
</gene>
<dbReference type="Proteomes" id="UP001304970">
    <property type="component" value="Chromosome"/>
</dbReference>